<reference evidence="2" key="1">
    <citation type="submission" date="2023-03" db="EMBL/GenBank/DDBJ databases">
        <title>Edaphobacter sp.</title>
        <authorList>
            <person name="Huber K.J."/>
            <person name="Papendorf J."/>
            <person name="Pilke C."/>
            <person name="Bunk B."/>
            <person name="Sproeer C."/>
            <person name="Pester M."/>
        </authorList>
    </citation>
    <scope>NUCLEOTIDE SEQUENCE</scope>
    <source>
        <strain evidence="2">DSM 110680</strain>
    </source>
</reference>
<evidence type="ECO:0000256" key="1">
    <source>
        <dbReference type="SAM" id="Phobius"/>
    </source>
</evidence>
<dbReference type="Pfam" id="PF04240">
    <property type="entry name" value="Caroten_synth"/>
    <property type="match status" value="1"/>
</dbReference>
<dbReference type="InterPro" id="IPR007354">
    <property type="entry name" value="CruF-like"/>
</dbReference>
<keyword evidence="1" id="KW-0472">Membrane</keyword>
<accession>A0AAU7DLF0</accession>
<proteinExistence type="predicted"/>
<evidence type="ECO:0000313" key="2">
    <source>
        <dbReference type="EMBL" id="XBH18176.1"/>
    </source>
</evidence>
<feature type="transmembrane region" description="Helical" evidence="1">
    <location>
        <begin position="75"/>
        <end position="97"/>
    </location>
</feature>
<feature type="transmembrane region" description="Helical" evidence="1">
    <location>
        <begin position="46"/>
        <end position="63"/>
    </location>
</feature>
<feature type="transmembrane region" description="Helical" evidence="1">
    <location>
        <begin position="150"/>
        <end position="167"/>
    </location>
</feature>
<feature type="transmembrane region" description="Helical" evidence="1">
    <location>
        <begin position="195"/>
        <end position="214"/>
    </location>
</feature>
<dbReference type="EMBL" id="CP121196">
    <property type="protein sequence ID" value="XBH18176.1"/>
    <property type="molecule type" value="Genomic_DNA"/>
</dbReference>
<feature type="transmembrane region" description="Helical" evidence="1">
    <location>
        <begin position="267"/>
        <end position="289"/>
    </location>
</feature>
<organism evidence="2">
    <name type="scientific">Telmatobacter sp. DSM 110680</name>
    <dbReference type="NCBI Taxonomy" id="3036704"/>
    <lineage>
        <taxon>Bacteria</taxon>
        <taxon>Pseudomonadati</taxon>
        <taxon>Acidobacteriota</taxon>
        <taxon>Terriglobia</taxon>
        <taxon>Terriglobales</taxon>
        <taxon>Acidobacteriaceae</taxon>
        <taxon>Telmatobacter</taxon>
    </lineage>
</organism>
<protein>
    <submittedName>
        <fullName evidence="2">Carotenoid biosynthesis protein</fullName>
    </submittedName>
</protein>
<keyword evidence="1" id="KW-0812">Transmembrane</keyword>
<feature type="transmembrane region" description="Helical" evidence="1">
    <location>
        <begin position="117"/>
        <end position="138"/>
    </location>
</feature>
<feature type="transmembrane region" description="Helical" evidence="1">
    <location>
        <begin position="18"/>
        <end position="40"/>
    </location>
</feature>
<dbReference type="PANTHER" id="PTHR39419">
    <property type="entry name" value="SLL0814 PROTEIN"/>
    <property type="match status" value="1"/>
</dbReference>
<sequence length="299" mass="32509">MPDTLLSASSSSANRRSLVITFSLSALLALYLFTRILQILPFSTPSTFIVALEIFSALLFALIHGAQHYRLHGILVFAVICLVIGNIVENIGVLTGFPYGHYEFLPLMGPQFLRVPILLGIAYIGMAYVSWTLARLILGATTTKPAGAQLIPLSLLAAVIMTAWDLAQDPVWSTLLHAWCWRDGGLWFGVPVTNYAGWLLTVFLIYVAFALYLKHSAVGSLSPSQPHWRATVLLYALCAVGNILQLLRPQPFKVVADPSGALWQTAAILHASALVSMFFMGSLAIAASLRIPKVDSNNS</sequence>
<feature type="transmembrane region" description="Helical" evidence="1">
    <location>
        <begin position="226"/>
        <end position="247"/>
    </location>
</feature>
<dbReference type="AlphaFoldDB" id="A0AAU7DLF0"/>
<gene>
    <name evidence="2" type="ORF">P8935_02320</name>
</gene>
<name>A0AAU7DLF0_9BACT</name>
<keyword evidence="1" id="KW-1133">Transmembrane helix</keyword>
<dbReference type="RefSeq" id="WP_348263399.1">
    <property type="nucleotide sequence ID" value="NZ_CP121196.1"/>
</dbReference>
<dbReference type="PANTHER" id="PTHR39419:SF1">
    <property type="entry name" value="SLL0814 PROTEIN"/>
    <property type="match status" value="1"/>
</dbReference>